<evidence type="ECO:0000313" key="4">
    <source>
        <dbReference type="Proteomes" id="UP001596025"/>
    </source>
</evidence>
<dbReference type="RefSeq" id="WP_387986339.1">
    <property type="nucleotide sequence ID" value="NZ_JBHSGR010000002.1"/>
</dbReference>
<dbReference type="Proteomes" id="UP001596025">
    <property type="component" value="Unassembled WGS sequence"/>
</dbReference>
<dbReference type="SUPFAM" id="SSF56601">
    <property type="entry name" value="beta-lactamase/transpeptidase-like"/>
    <property type="match status" value="1"/>
</dbReference>
<accession>A0ABV9LF01</accession>
<sequence length="384" mass="39677">MGPAEEIEQVVSGAVAAGAVPGAAWLVRRGDEVVRGAAGTHTPGGDDPVAPDTVFRISSVTKPVVATAALTLVDDGTLALDEPVDRLLPELAGRRVLADPADAGAGTVEARRAVTVRDVLTSRLGLGIDFTAPWPTPTVAALGEAGLPAGPPAPQAAPPPDEWLRRVAGVPLAHQPGERWLYHTGASVLGVLVARAAGRPLPEVLAERVLVPLGMTDTGFGVPAPARGRFGPHWTPPDERGRRQLYDPADGQWASPPPFPDGGDGLVSTVDDLAVLARVLLAGGEPVLREQTVRAMLTEQAGPVDDEGGGWGLGLGVRRTDEPGGRHAGSFGWDGGLGSTWWTDPVTGTTAVLLTNQMWSSPAPPAVFEAFRSVAFRAVASGPR</sequence>
<protein>
    <submittedName>
        <fullName evidence="3">Serine hydrolase domain-containing protein</fullName>
        <ecNumber evidence="3">3.-.-.-</ecNumber>
    </submittedName>
</protein>
<reference evidence="4" key="1">
    <citation type="journal article" date="2019" name="Int. J. Syst. Evol. Microbiol.">
        <title>The Global Catalogue of Microorganisms (GCM) 10K type strain sequencing project: providing services to taxonomists for standard genome sequencing and annotation.</title>
        <authorList>
            <consortium name="The Broad Institute Genomics Platform"/>
            <consortium name="The Broad Institute Genome Sequencing Center for Infectious Disease"/>
            <person name="Wu L."/>
            <person name="Ma J."/>
        </authorList>
    </citation>
    <scope>NUCLEOTIDE SEQUENCE [LARGE SCALE GENOMIC DNA]</scope>
    <source>
        <strain evidence="4">CCUG 62763</strain>
    </source>
</reference>
<dbReference type="GO" id="GO:0016787">
    <property type="term" value="F:hydrolase activity"/>
    <property type="evidence" value="ECO:0007669"/>
    <property type="project" value="UniProtKB-KW"/>
</dbReference>
<evidence type="ECO:0000259" key="2">
    <source>
        <dbReference type="Pfam" id="PF00144"/>
    </source>
</evidence>
<evidence type="ECO:0000313" key="3">
    <source>
        <dbReference type="EMBL" id="MFC4692427.1"/>
    </source>
</evidence>
<evidence type="ECO:0000256" key="1">
    <source>
        <dbReference type="SAM" id="MobiDB-lite"/>
    </source>
</evidence>
<comment type="caution">
    <text evidence="3">The sequence shown here is derived from an EMBL/GenBank/DDBJ whole genome shotgun (WGS) entry which is preliminary data.</text>
</comment>
<dbReference type="Gene3D" id="3.40.710.10">
    <property type="entry name" value="DD-peptidase/beta-lactamase superfamily"/>
    <property type="match status" value="1"/>
</dbReference>
<dbReference type="EC" id="3.-.-.-" evidence="3"/>
<feature type="compositionally biased region" description="Basic and acidic residues" evidence="1">
    <location>
        <begin position="236"/>
        <end position="245"/>
    </location>
</feature>
<dbReference type="PANTHER" id="PTHR43283">
    <property type="entry name" value="BETA-LACTAMASE-RELATED"/>
    <property type="match status" value="1"/>
</dbReference>
<dbReference type="Pfam" id="PF00144">
    <property type="entry name" value="Beta-lactamase"/>
    <property type="match status" value="1"/>
</dbReference>
<dbReference type="InterPro" id="IPR050789">
    <property type="entry name" value="Diverse_Enzym_Activities"/>
</dbReference>
<name>A0ABV9LF01_9ACTN</name>
<keyword evidence="4" id="KW-1185">Reference proteome</keyword>
<proteinExistence type="predicted"/>
<gene>
    <name evidence="3" type="ORF">ACFO3M_03400</name>
</gene>
<dbReference type="InterPro" id="IPR012338">
    <property type="entry name" value="Beta-lactam/transpept-like"/>
</dbReference>
<feature type="region of interest" description="Disordered" evidence="1">
    <location>
        <begin position="224"/>
        <end position="265"/>
    </location>
</feature>
<organism evidence="3 4">
    <name type="scientific">Geodermatophilus arenarius</name>
    <dbReference type="NCBI Taxonomy" id="1137990"/>
    <lineage>
        <taxon>Bacteria</taxon>
        <taxon>Bacillati</taxon>
        <taxon>Actinomycetota</taxon>
        <taxon>Actinomycetes</taxon>
        <taxon>Geodermatophilales</taxon>
        <taxon>Geodermatophilaceae</taxon>
        <taxon>Geodermatophilus</taxon>
    </lineage>
</organism>
<dbReference type="InterPro" id="IPR001466">
    <property type="entry name" value="Beta-lactam-related"/>
</dbReference>
<dbReference type="EMBL" id="JBHSGR010000002">
    <property type="protein sequence ID" value="MFC4692427.1"/>
    <property type="molecule type" value="Genomic_DNA"/>
</dbReference>
<feature type="domain" description="Beta-lactamase-related" evidence="2">
    <location>
        <begin position="8"/>
        <end position="359"/>
    </location>
</feature>
<keyword evidence="3" id="KW-0378">Hydrolase</keyword>
<dbReference type="PANTHER" id="PTHR43283:SF3">
    <property type="entry name" value="BETA-LACTAMASE FAMILY PROTEIN (AFU_ORTHOLOGUE AFUA_5G07500)"/>
    <property type="match status" value="1"/>
</dbReference>